<feature type="binding site" evidence="10">
    <location>
        <begin position="142"/>
        <end position="144"/>
    </location>
    <ligand>
        <name>substrate</name>
    </ligand>
</feature>
<dbReference type="GO" id="GO:0004514">
    <property type="term" value="F:nicotinate-nucleotide diphosphorylase (carboxylating) activity"/>
    <property type="evidence" value="ECO:0007669"/>
    <property type="project" value="UniProtKB-EC"/>
</dbReference>
<dbReference type="GO" id="GO:0034213">
    <property type="term" value="P:quinolinate catabolic process"/>
    <property type="evidence" value="ECO:0007669"/>
    <property type="project" value="TreeGrafter"/>
</dbReference>
<comment type="similarity">
    <text evidence="3 9">Belongs to the NadC/ModD family.</text>
</comment>
<evidence type="ECO:0000256" key="3">
    <source>
        <dbReference type="ARBA" id="ARBA00009400"/>
    </source>
</evidence>
<evidence type="ECO:0000256" key="1">
    <source>
        <dbReference type="ARBA" id="ARBA00003237"/>
    </source>
</evidence>
<evidence type="ECO:0000259" key="11">
    <source>
        <dbReference type="Pfam" id="PF01729"/>
    </source>
</evidence>
<dbReference type="NCBIfam" id="TIGR00078">
    <property type="entry name" value="nadC"/>
    <property type="match status" value="1"/>
</dbReference>
<reference evidence="13 14" key="1">
    <citation type="submission" date="2018-08" db="EMBL/GenBank/DDBJ databases">
        <title>Recombination of ecologically and evolutionarily significant loci maintains genetic cohesion in the Pseudomonas syringae species complex.</title>
        <authorList>
            <person name="Dillon M."/>
            <person name="Thakur S."/>
            <person name="Almeida R.N.D."/>
            <person name="Weir B.S."/>
            <person name="Guttman D.S."/>
        </authorList>
    </citation>
    <scope>NUCLEOTIDE SEQUENCE [LARGE SCALE GENOMIC DNA]</scope>
    <source>
        <strain evidence="13 14">ICMP 11296</strain>
    </source>
</reference>
<dbReference type="InterPro" id="IPR013785">
    <property type="entry name" value="Aldolase_TIM"/>
</dbReference>
<evidence type="ECO:0000256" key="2">
    <source>
        <dbReference type="ARBA" id="ARBA00004893"/>
    </source>
</evidence>
<evidence type="ECO:0000259" key="12">
    <source>
        <dbReference type="Pfam" id="PF02749"/>
    </source>
</evidence>
<dbReference type="STRING" id="33069.AO065_18615"/>
<dbReference type="UniPathway" id="UPA00253">
    <property type="reaction ID" value="UER00331"/>
</dbReference>
<feature type="binding site" evidence="10">
    <location>
        <position position="205"/>
    </location>
    <ligand>
        <name>substrate</name>
    </ligand>
</feature>
<dbReference type="InterPro" id="IPR037128">
    <property type="entry name" value="Quinolinate_PRibosylTase_N_sf"/>
</dbReference>
<dbReference type="EC" id="2.4.2.19" evidence="4"/>
<comment type="pathway">
    <text evidence="2">Cofactor biosynthesis; NAD(+) biosynthesis; nicotinate D-ribonucleotide from quinolinate: step 1/1.</text>
</comment>
<evidence type="ECO:0000256" key="5">
    <source>
        <dbReference type="ARBA" id="ARBA00022642"/>
    </source>
</evidence>
<dbReference type="SUPFAM" id="SSF54675">
    <property type="entry name" value="Nicotinate/Quinolinate PRTase N-terminal domain-like"/>
    <property type="match status" value="1"/>
</dbReference>
<dbReference type="Gene3D" id="3.20.20.70">
    <property type="entry name" value="Aldolase class I"/>
    <property type="match status" value="1"/>
</dbReference>
<keyword evidence="5" id="KW-0662">Pyridine nucleotide biosynthesis</keyword>
<feature type="binding site" evidence="10">
    <location>
        <position position="166"/>
    </location>
    <ligand>
        <name>substrate</name>
    </ligand>
</feature>
<feature type="domain" description="Quinolinate phosphoribosyl transferase C-terminal" evidence="11">
    <location>
        <begin position="121"/>
        <end position="285"/>
    </location>
</feature>
<proteinExistence type="inferred from homology"/>
<evidence type="ECO:0000313" key="13">
    <source>
        <dbReference type="EMBL" id="RMQ78470.1"/>
    </source>
</evidence>
<feature type="binding site" evidence="10">
    <location>
        <position position="176"/>
    </location>
    <ligand>
        <name>substrate</name>
    </ligand>
</feature>
<dbReference type="InterPro" id="IPR027277">
    <property type="entry name" value="NadC/ModD"/>
</dbReference>
<dbReference type="Proteomes" id="UP000271866">
    <property type="component" value="Unassembled WGS sequence"/>
</dbReference>
<evidence type="ECO:0000256" key="7">
    <source>
        <dbReference type="ARBA" id="ARBA00022679"/>
    </source>
</evidence>
<dbReference type="InterPro" id="IPR004393">
    <property type="entry name" value="NadC"/>
</dbReference>
<dbReference type="CDD" id="cd01572">
    <property type="entry name" value="QPRTase"/>
    <property type="match status" value="1"/>
</dbReference>
<dbReference type="InterPro" id="IPR002638">
    <property type="entry name" value="Quinolinate_PRibosylTrfase_C"/>
</dbReference>
<protein>
    <recommendedName>
        <fullName evidence="4">nicotinate-nucleotide diphosphorylase (carboxylating)</fullName>
        <ecNumber evidence="4">2.4.2.19</ecNumber>
    </recommendedName>
    <alternativeName>
        <fullName evidence="8">Quinolinate phosphoribosyltransferase [decarboxylating]</fullName>
    </alternativeName>
</protein>
<dbReference type="AlphaFoldDB" id="A0A3M4PJT5"/>
<dbReference type="Pfam" id="PF01729">
    <property type="entry name" value="QRPTase_C"/>
    <property type="match status" value="1"/>
</dbReference>
<gene>
    <name evidence="13" type="ORF">ALP98_00483</name>
</gene>
<evidence type="ECO:0000256" key="4">
    <source>
        <dbReference type="ARBA" id="ARBA00011944"/>
    </source>
</evidence>
<accession>A0A3M4PJT5</accession>
<dbReference type="FunFam" id="3.20.20.70:FF:000030">
    <property type="entry name" value="Nicotinate-nucleotide pyrophosphorylase, carboxylating"/>
    <property type="match status" value="1"/>
</dbReference>
<evidence type="ECO:0000256" key="9">
    <source>
        <dbReference type="PIRNR" id="PIRNR006250"/>
    </source>
</evidence>
<evidence type="ECO:0000313" key="14">
    <source>
        <dbReference type="Proteomes" id="UP000271866"/>
    </source>
</evidence>
<dbReference type="Pfam" id="PF02749">
    <property type="entry name" value="QRPTase_N"/>
    <property type="match status" value="1"/>
</dbReference>
<dbReference type="Gene3D" id="3.90.1170.20">
    <property type="entry name" value="Quinolinate phosphoribosyl transferase, N-terminal domain"/>
    <property type="match status" value="1"/>
</dbReference>
<dbReference type="GO" id="GO:0009435">
    <property type="term" value="P:NAD+ biosynthetic process"/>
    <property type="evidence" value="ECO:0007669"/>
    <property type="project" value="UniProtKB-UniPathway"/>
</dbReference>
<feature type="domain" description="Quinolinate phosphoribosyl transferase N-terminal" evidence="12">
    <location>
        <begin position="35"/>
        <end position="119"/>
    </location>
</feature>
<comment type="caution">
    <text evidence="13">The sequence shown here is derived from an EMBL/GenBank/DDBJ whole genome shotgun (WGS) entry which is preliminary data.</text>
</comment>
<dbReference type="EMBL" id="RBRK01000035">
    <property type="protein sequence ID" value="RMQ78470.1"/>
    <property type="molecule type" value="Genomic_DNA"/>
</dbReference>
<feature type="binding site" evidence="10">
    <location>
        <begin position="270"/>
        <end position="272"/>
    </location>
    <ligand>
        <name>substrate</name>
    </ligand>
</feature>
<organism evidence="13 14">
    <name type="scientific">Pseudomonas viridiflava</name>
    <name type="common">Phytomonas viridiflava</name>
    <dbReference type="NCBI Taxonomy" id="33069"/>
    <lineage>
        <taxon>Bacteria</taxon>
        <taxon>Pseudomonadati</taxon>
        <taxon>Pseudomonadota</taxon>
        <taxon>Gammaproteobacteria</taxon>
        <taxon>Pseudomonadales</taxon>
        <taxon>Pseudomonadaceae</taxon>
        <taxon>Pseudomonas</taxon>
    </lineage>
</organism>
<comment type="function">
    <text evidence="1">Involved in the catabolism of quinolinic acid (QA).</text>
</comment>
<dbReference type="PIRSF" id="PIRSF006250">
    <property type="entry name" value="NadC_ModD"/>
    <property type="match status" value="1"/>
</dbReference>
<sequence>MLLEPAMPNLRIADLTAEIEANVRRALLEDVGSGDITAQLIPAERLAKATIISRDAAVIAGTAWVDTVFRQLDPRVAVHWQVTDGDRVSPNQALFHLEGPARSLLTGERSALNFLQMLSGVATRAQYFADMVSGTQVKLLDTRKTLPGLRLAQKYAVTCGGCHNHRIGLYDAFLIKENHIAACGGIAQAVEAARRIAPGKPVEVEVESLSELKQALDAGADIIMLDELSLDDMREAVRLTAGRARLEASGGINDDTLRVIAETGVDYISIGAMTKDVKAVDLSMRLSL</sequence>
<evidence type="ECO:0000256" key="8">
    <source>
        <dbReference type="ARBA" id="ARBA00033102"/>
    </source>
</evidence>
<feature type="binding site" evidence="10">
    <location>
        <position position="109"/>
    </location>
    <ligand>
        <name>substrate</name>
    </ligand>
</feature>
<feature type="binding site" evidence="10">
    <location>
        <position position="226"/>
    </location>
    <ligand>
        <name>substrate</name>
    </ligand>
</feature>
<dbReference type="PANTHER" id="PTHR32179:SF3">
    <property type="entry name" value="NICOTINATE-NUCLEOTIDE PYROPHOSPHORYLASE [CARBOXYLATING]"/>
    <property type="match status" value="1"/>
</dbReference>
<keyword evidence="6 9" id="KW-0328">Glycosyltransferase</keyword>
<keyword evidence="7 9" id="KW-0808">Transferase</keyword>
<dbReference type="GO" id="GO:0005737">
    <property type="term" value="C:cytoplasm"/>
    <property type="evidence" value="ECO:0007669"/>
    <property type="project" value="TreeGrafter"/>
</dbReference>
<dbReference type="InterPro" id="IPR022412">
    <property type="entry name" value="Quinolinate_PRibosylTrfase_N"/>
</dbReference>
<name>A0A3M4PJT5_PSEVI</name>
<evidence type="ECO:0000256" key="10">
    <source>
        <dbReference type="PIRSR" id="PIRSR006250-1"/>
    </source>
</evidence>
<feature type="binding site" evidence="10">
    <location>
        <begin position="249"/>
        <end position="251"/>
    </location>
    <ligand>
        <name>substrate</name>
    </ligand>
</feature>
<dbReference type="PANTHER" id="PTHR32179">
    <property type="entry name" value="NICOTINATE-NUCLEOTIDE PYROPHOSPHORYLASE [CARBOXYLATING]"/>
    <property type="match status" value="1"/>
</dbReference>
<dbReference type="InterPro" id="IPR036068">
    <property type="entry name" value="Nicotinate_pribotase-like_C"/>
</dbReference>
<evidence type="ECO:0000256" key="6">
    <source>
        <dbReference type="ARBA" id="ARBA00022676"/>
    </source>
</evidence>
<dbReference type="SUPFAM" id="SSF51690">
    <property type="entry name" value="Nicotinate/Quinolinate PRTase C-terminal domain-like"/>
    <property type="match status" value="1"/>
</dbReference>
<dbReference type="FunFam" id="3.90.1170.20:FF:000007">
    <property type="entry name" value="Nicotinate-nucleotide pyrophosphorylase (Carboxylating)"/>
    <property type="match status" value="1"/>
</dbReference>